<dbReference type="PANTHER" id="PTHR33148:SF3">
    <property type="entry name" value="DUF4228 DOMAIN PROTEIN"/>
    <property type="match status" value="1"/>
</dbReference>
<organism evidence="2 3">
    <name type="scientific">Taxus chinensis</name>
    <name type="common">Chinese yew</name>
    <name type="synonym">Taxus wallichiana var. chinensis</name>
    <dbReference type="NCBI Taxonomy" id="29808"/>
    <lineage>
        <taxon>Eukaryota</taxon>
        <taxon>Viridiplantae</taxon>
        <taxon>Streptophyta</taxon>
        <taxon>Embryophyta</taxon>
        <taxon>Tracheophyta</taxon>
        <taxon>Spermatophyta</taxon>
        <taxon>Pinopsida</taxon>
        <taxon>Pinidae</taxon>
        <taxon>Conifers II</taxon>
        <taxon>Cupressales</taxon>
        <taxon>Taxaceae</taxon>
        <taxon>Taxus</taxon>
    </lineage>
</organism>
<evidence type="ECO:0000256" key="1">
    <source>
        <dbReference type="SAM" id="MobiDB-lite"/>
    </source>
</evidence>
<dbReference type="OMA" id="HHTHKPR"/>
<dbReference type="Proteomes" id="UP000824469">
    <property type="component" value="Unassembled WGS sequence"/>
</dbReference>
<evidence type="ECO:0000313" key="3">
    <source>
        <dbReference type="Proteomes" id="UP000824469"/>
    </source>
</evidence>
<reference evidence="2 3" key="1">
    <citation type="journal article" date="2021" name="Nat. Plants">
        <title>The Taxus genome provides insights into paclitaxel biosynthesis.</title>
        <authorList>
            <person name="Xiong X."/>
            <person name="Gou J."/>
            <person name="Liao Q."/>
            <person name="Li Y."/>
            <person name="Zhou Q."/>
            <person name="Bi G."/>
            <person name="Li C."/>
            <person name="Du R."/>
            <person name="Wang X."/>
            <person name="Sun T."/>
            <person name="Guo L."/>
            <person name="Liang H."/>
            <person name="Lu P."/>
            <person name="Wu Y."/>
            <person name="Zhang Z."/>
            <person name="Ro D.K."/>
            <person name="Shang Y."/>
            <person name="Huang S."/>
            <person name="Yan J."/>
        </authorList>
    </citation>
    <scope>NUCLEOTIDE SEQUENCE [LARGE SCALE GENOMIC DNA]</scope>
    <source>
        <strain evidence="2">Ta-2019</strain>
    </source>
</reference>
<dbReference type="InterPro" id="IPR025322">
    <property type="entry name" value="PADRE_dom"/>
</dbReference>
<name>A0AA38F7K1_TAXCH</name>
<dbReference type="PANTHER" id="PTHR33148">
    <property type="entry name" value="PLASTID MOVEMENT IMPAIRED PROTEIN-RELATED"/>
    <property type="match status" value="1"/>
</dbReference>
<sequence>MGNAVAPSRGAGRVKIMKLDGEIIKFNCPLTVAQLLLDYPNHVVMDSDAVRHVGIKAQPLEGSTQLKAKKLYFLLEMPGIENLRAPGRVRSEIKMSAKSQLEAMLLARRSSSDISPLTSSVCRISGSPSSINGDDGAVRVKVRLTKAQLSQLTEEGDNSSETAAKILDFCLKQDGESQNSETSSQNLTENQDTLNSSGGSCKKTARNRVRFSSNIESLEVS</sequence>
<comment type="caution">
    <text evidence="2">The sequence shown here is derived from an EMBL/GenBank/DDBJ whole genome shotgun (WGS) entry which is preliminary data.</text>
</comment>
<feature type="compositionally biased region" description="Polar residues" evidence="1">
    <location>
        <begin position="176"/>
        <end position="199"/>
    </location>
</feature>
<proteinExistence type="predicted"/>
<accession>A0AA38F7K1</accession>
<feature type="region of interest" description="Disordered" evidence="1">
    <location>
        <begin position="176"/>
        <end position="202"/>
    </location>
</feature>
<protein>
    <submittedName>
        <fullName evidence="2">Uncharacterized protein</fullName>
    </submittedName>
</protein>
<dbReference type="Pfam" id="PF14009">
    <property type="entry name" value="PADRE"/>
    <property type="match status" value="1"/>
</dbReference>
<keyword evidence="3" id="KW-1185">Reference proteome</keyword>
<dbReference type="EMBL" id="JAHRHJ020000011">
    <property type="protein sequence ID" value="KAH9295554.1"/>
    <property type="molecule type" value="Genomic_DNA"/>
</dbReference>
<gene>
    <name evidence="2" type="ORF">KI387_039142</name>
</gene>
<dbReference type="AlphaFoldDB" id="A0AA38F7K1"/>
<evidence type="ECO:0000313" key="2">
    <source>
        <dbReference type="EMBL" id="KAH9295554.1"/>
    </source>
</evidence>